<comment type="caution">
    <text evidence="2">The sequence shown here is derived from an EMBL/GenBank/DDBJ whole genome shotgun (WGS) entry which is preliminary data.</text>
</comment>
<protein>
    <recommendedName>
        <fullName evidence="4">Fe2OG dioxygenase domain-containing protein</fullName>
    </recommendedName>
</protein>
<dbReference type="Proteomes" id="UP000612956">
    <property type="component" value="Unassembled WGS sequence"/>
</dbReference>
<dbReference type="SUPFAM" id="SSF51197">
    <property type="entry name" value="Clavaminate synthase-like"/>
    <property type="match status" value="1"/>
</dbReference>
<dbReference type="Pfam" id="PF23169">
    <property type="entry name" value="HalD"/>
    <property type="match status" value="1"/>
</dbReference>
<feature type="compositionally biased region" description="Basic and acidic residues" evidence="1">
    <location>
        <begin position="183"/>
        <end position="195"/>
    </location>
</feature>
<name>A0A917V6L3_9NOCA</name>
<keyword evidence="3" id="KW-1185">Reference proteome</keyword>
<evidence type="ECO:0008006" key="4">
    <source>
        <dbReference type="Google" id="ProtNLM"/>
    </source>
</evidence>
<evidence type="ECO:0000256" key="1">
    <source>
        <dbReference type="SAM" id="MobiDB-lite"/>
    </source>
</evidence>
<organism evidence="2 3">
    <name type="scientific">Nocardia camponoti</name>
    <dbReference type="NCBI Taxonomy" id="1616106"/>
    <lineage>
        <taxon>Bacteria</taxon>
        <taxon>Bacillati</taxon>
        <taxon>Actinomycetota</taxon>
        <taxon>Actinomycetes</taxon>
        <taxon>Mycobacteriales</taxon>
        <taxon>Nocardiaceae</taxon>
        <taxon>Nocardia</taxon>
    </lineage>
</organism>
<accession>A0A917V6L3</accession>
<feature type="region of interest" description="Disordered" evidence="1">
    <location>
        <begin position="179"/>
        <end position="201"/>
    </location>
</feature>
<dbReference type="AlphaFoldDB" id="A0A917V6L3"/>
<dbReference type="InterPro" id="IPR056470">
    <property type="entry name" value="BesD/HalB-like"/>
</dbReference>
<proteinExistence type="predicted"/>
<dbReference type="EMBL" id="BMMW01000001">
    <property type="protein sequence ID" value="GGK43626.1"/>
    <property type="molecule type" value="Genomic_DNA"/>
</dbReference>
<reference evidence="2" key="1">
    <citation type="journal article" date="2014" name="Int. J. Syst. Evol. Microbiol.">
        <title>Complete genome sequence of Corynebacterium casei LMG S-19264T (=DSM 44701T), isolated from a smear-ripened cheese.</title>
        <authorList>
            <consortium name="US DOE Joint Genome Institute (JGI-PGF)"/>
            <person name="Walter F."/>
            <person name="Albersmeier A."/>
            <person name="Kalinowski J."/>
            <person name="Ruckert C."/>
        </authorList>
    </citation>
    <scope>NUCLEOTIDE SEQUENCE</scope>
    <source>
        <strain evidence="2">CGMCC 4.7278</strain>
    </source>
</reference>
<gene>
    <name evidence="2" type="ORF">GCM10011591_14030</name>
</gene>
<reference evidence="2" key="2">
    <citation type="submission" date="2020-09" db="EMBL/GenBank/DDBJ databases">
        <authorList>
            <person name="Sun Q."/>
            <person name="Zhou Y."/>
        </authorList>
    </citation>
    <scope>NUCLEOTIDE SEQUENCE</scope>
    <source>
        <strain evidence="2">CGMCC 4.7278</strain>
    </source>
</reference>
<evidence type="ECO:0000313" key="2">
    <source>
        <dbReference type="EMBL" id="GGK43626.1"/>
    </source>
</evidence>
<sequence length="201" mass="22495">MSFAETEFTPRRMTNLPCSEIAQASTAIVAAYQMARQLPELAMIAGEELHACPYEPERIVITRLEHPGDTHGWHWDDYGFALVWIAECPSPQHGGLVEFVPNTTWDKADPGISEVLRERRVHRLDVGAGDVYLMRTDTTLHRVSPIAKGRRTIVNMAFARAEELSRPVSHETMDALWAVPGGRSEEQRGRSDHSVGRRGPA</sequence>
<evidence type="ECO:0000313" key="3">
    <source>
        <dbReference type="Proteomes" id="UP000612956"/>
    </source>
</evidence>